<dbReference type="CDD" id="cd18617">
    <property type="entry name" value="GH43_XynB-like"/>
    <property type="match status" value="1"/>
</dbReference>
<evidence type="ECO:0000256" key="6">
    <source>
        <dbReference type="RuleBase" id="RU361187"/>
    </source>
</evidence>
<accession>A0A0J9EV18</accession>
<comment type="similarity">
    <text evidence="1 6">Belongs to the glycosyl hydrolase 43 family.</text>
</comment>
<dbReference type="InterPro" id="IPR023296">
    <property type="entry name" value="Glyco_hydro_beta-prop_sf"/>
</dbReference>
<comment type="caution">
    <text evidence="8">The sequence shown here is derived from an EMBL/GenBank/DDBJ whole genome shotgun (WGS) entry which is preliminary data.</text>
</comment>
<dbReference type="InterPro" id="IPR051795">
    <property type="entry name" value="Glycosyl_Hydrlase_43"/>
</dbReference>
<feature type="site" description="Important for catalytic activity, responsible for pKa modulation of the active site Glu and correct orientation of both the proton donor and substrate" evidence="5">
    <location>
        <position position="128"/>
    </location>
</feature>
<feature type="active site" description="Proton donor" evidence="4">
    <location>
        <position position="189"/>
    </location>
</feature>
<evidence type="ECO:0000259" key="7">
    <source>
        <dbReference type="Pfam" id="PF17851"/>
    </source>
</evidence>
<dbReference type="PATRIC" id="fig|742734.4.peg.2632"/>
<name>A0A0J9EV18_9FIRM</name>
<evidence type="ECO:0000313" key="8">
    <source>
        <dbReference type="EMBL" id="KMW19710.1"/>
    </source>
</evidence>
<dbReference type="EMBL" id="ADLK01000020">
    <property type="protein sequence ID" value="KMW19710.1"/>
    <property type="molecule type" value="Genomic_DNA"/>
</dbReference>
<organism evidence="8 9">
    <name type="scientific">[Clostridium] citroniae WAL-19142</name>
    <dbReference type="NCBI Taxonomy" id="742734"/>
    <lineage>
        <taxon>Bacteria</taxon>
        <taxon>Bacillati</taxon>
        <taxon>Bacillota</taxon>
        <taxon>Clostridia</taxon>
        <taxon>Lachnospirales</taxon>
        <taxon>Lachnospiraceae</taxon>
        <taxon>Enterocloster</taxon>
    </lineage>
</organism>
<dbReference type="Proteomes" id="UP000037392">
    <property type="component" value="Unassembled WGS sequence"/>
</dbReference>
<dbReference type="AlphaFoldDB" id="A0A0J9EV18"/>
<reference evidence="8 9" key="1">
    <citation type="submission" date="2011-04" db="EMBL/GenBank/DDBJ databases">
        <title>The Genome Sequence of Clostridium citroniae WAL-19142.</title>
        <authorList>
            <consortium name="The Broad Institute Genome Sequencing Platform"/>
            <person name="Earl A."/>
            <person name="Ward D."/>
            <person name="Feldgarden M."/>
            <person name="Gevers D."/>
            <person name="Warren Y.A."/>
            <person name="Tyrrell K.L."/>
            <person name="Citron D.M."/>
            <person name="Goldstein E.J."/>
            <person name="Daigneault M."/>
            <person name="Allen-Vercoe E."/>
            <person name="Young S.K."/>
            <person name="Zeng Q."/>
            <person name="Gargeya S."/>
            <person name="Fitzgerald M."/>
            <person name="Haas B."/>
            <person name="Abouelleil A."/>
            <person name="Alvarado L."/>
            <person name="Arachchi H.M."/>
            <person name="Berlin A."/>
            <person name="Brown A."/>
            <person name="Chapman S.B."/>
            <person name="Chen Z."/>
            <person name="Dunbar C."/>
            <person name="Freedman E."/>
            <person name="Gearin G."/>
            <person name="Gellesch M."/>
            <person name="Goldberg J."/>
            <person name="Griggs A."/>
            <person name="Gujja S."/>
            <person name="Heilman E.R."/>
            <person name="Heiman D."/>
            <person name="Howarth C."/>
            <person name="Larson L."/>
            <person name="Lui A."/>
            <person name="MacDonald P.J."/>
            <person name="Mehta T."/>
            <person name="Montmayeur A."/>
            <person name="Murphy C."/>
            <person name="Neiman D."/>
            <person name="Pearson M."/>
            <person name="Priest M."/>
            <person name="Roberts A."/>
            <person name="Saif S."/>
            <person name="Shea T."/>
            <person name="Shenoy N."/>
            <person name="Sisk P."/>
            <person name="Stolte C."/>
            <person name="Sykes S."/>
            <person name="White J."/>
            <person name="Yandava C."/>
            <person name="Wortman J."/>
            <person name="Nusbaum C."/>
            <person name="Birren B."/>
        </authorList>
    </citation>
    <scope>NUCLEOTIDE SEQUENCE [LARGE SCALE GENOMIC DNA]</scope>
    <source>
        <strain evidence="8 9">WAL-19142</strain>
    </source>
</reference>
<dbReference type="OrthoDB" id="9801455at2"/>
<dbReference type="PANTHER" id="PTHR42812">
    <property type="entry name" value="BETA-XYLOSIDASE"/>
    <property type="match status" value="1"/>
</dbReference>
<evidence type="ECO:0000313" key="9">
    <source>
        <dbReference type="Proteomes" id="UP000037392"/>
    </source>
</evidence>
<protein>
    <recommendedName>
        <fullName evidence="7">Beta-xylosidase C-terminal Concanavalin A-like domain-containing protein</fullName>
    </recommendedName>
</protein>
<evidence type="ECO:0000256" key="3">
    <source>
        <dbReference type="ARBA" id="ARBA00023295"/>
    </source>
</evidence>
<dbReference type="SUPFAM" id="SSF49899">
    <property type="entry name" value="Concanavalin A-like lectins/glucanases"/>
    <property type="match status" value="1"/>
</dbReference>
<dbReference type="InterPro" id="IPR013320">
    <property type="entry name" value="ConA-like_dom_sf"/>
</dbReference>
<feature type="active site" description="Proton acceptor" evidence="4">
    <location>
        <position position="17"/>
    </location>
</feature>
<dbReference type="InterPro" id="IPR006710">
    <property type="entry name" value="Glyco_hydro_43"/>
</dbReference>
<keyword evidence="3 6" id="KW-0326">Glycosidase</keyword>
<dbReference type="RefSeq" id="WP_048929941.1">
    <property type="nucleotide sequence ID" value="NZ_KQ235878.1"/>
</dbReference>
<sequence length="548" mass="63532">MKNDTFRNPIIKGGYPDPSVCRVGDDYYMVTSSFSYFPGLPVFKSRDLVHWEQIGNAISRPSQLDYRNCDSSEGLWAATIRYHKGMFYIVNTLDVQGRTYRYNFILTSRDPAGEWSDAVIIKGADGIDPSLYFDEEGRIWYCGNMIPEDLKYPTHKMIYLCELDRNTFQFIGRRHIIYDGNVDHSLFMEAPHIYHVQGMYYLMTACGGTQTNHCVNICRSKSLFGPYEPCPRNPIVTNRGLRLINDLGVAVTGHGDLVQTQEGEWYMLLLGIRPYEQEIDDYERYQPRKWIRTPDRNRNAQFNLGREVFMVPIAWDYDGWPLVDNHNGMVNLEERRPGLSYNRPPLHSRVDNFEDESLDMIWCMRRPVQTPFHDLTQRPGYLRMELLPVKLEDMETPAMLVRRQQHYNFQAALAMEFEPLRDGEEAGLVLTQNERFSFLLVKEIHRGKPRISCYRVVNGTRELIGCSEIGSGRVYLFVEGSEGRYDFYCGSKERDKRVVVLGADGSILSTLVADGYVGTYLGMYASSGHEKSKNHADFDWFRYEIIED</sequence>
<dbReference type="SUPFAM" id="SSF75005">
    <property type="entry name" value="Arabinanase/levansucrase/invertase"/>
    <property type="match status" value="1"/>
</dbReference>
<dbReference type="Pfam" id="PF17851">
    <property type="entry name" value="GH43_C2"/>
    <property type="match status" value="1"/>
</dbReference>
<proteinExistence type="inferred from homology"/>
<gene>
    <name evidence="8" type="ORF">HMPREF9470_02450</name>
</gene>
<keyword evidence="2 6" id="KW-0378">Hydrolase</keyword>
<dbReference type="Pfam" id="PF04616">
    <property type="entry name" value="Glyco_hydro_43"/>
    <property type="match status" value="1"/>
</dbReference>
<dbReference type="PANTHER" id="PTHR42812:SF12">
    <property type="entry name" value="BETA-XYLOSIDASE-RELATED"/>
    <property type="match status" value="1"/>
</dbReference>
<dbReference type="Gene3D" id="2.115.10.20">
    <property type="entry name" value="Glycosyl hydrolase domain, family 43"/>
    <property type="match status" value="1"/>
</dbReference>
<evidence type="ECO:0000256" key="5">
    <source>
        <dbReference type="PIRSR" id="PIRSR606710-2"/>
    </source>
</evidence>
<dbReference type="Gene3D" id="2.60.120.200">
    <property type="match status" value="1"/>
</dbReference>
<dbReference type="GO" id="GO:0004553">
    <property type="term" value="F:hydrolase activity, hydrolyzing O-glycosyl compounds"/>
    <property type="evidence" value="ECO:0007669"/>
    <property type="project" value="InterPro"/>
</dbReference>
<dbReference type="InterPro" id="IPR041542">
    <property type="entry name" value="GH43_C2"/>
</dbReference>
<dbReference type="GO" id="GO:0005975">
    <property type="term" value="P:carbohydrate metabolic process"/>
    <property type="evidence" value="ECO:0007669"/>
    <property type="project" value="InterPro"/>
</dbReference>
<evidence type="ECO:0000256" key="4">
    <source>
        <dbReference type="PIRSR" id="PIRSR606710-1"/>
    </source>
</evidence>
<dbReference type="GeneID" id="93164106"/>
<feature type="domain" description="Beta-xylosidase C-terminal Concanavalin A-like" evidence="7">
    <location>
        <begin position="351"/>
        <end position="544"/>
    </location>
</feature>
<evidence type="ECO:0000256" key="2">
    <source>
        <dbReference type="ARBA" id="ARBA00022801"/>
    </source>
</evidence>
<evidence type="ECO:0000256" key="1">
    <source>
        <dbReference type="ARBA" id="ARBA00009865"/>
    </source>
</evidence>